<keyword evidence="3" id="KW-0862">Zinc</keyword>
<dbReference type="GO" id="GO:0070403">
    <property type="term" value="F:NAD+ binding"/>
    <property type="evidence" value="ECO:0007669"/>
    <property type="project" value="InterPro"/>
</dbReference>
<keyword evidence="1" id="KW-0808">Transferase</keyword>
<protein>
    <submittedName>
        <fullName evidence="6">Silent information regulator protein sir2</fullName>
    </submittedName>
</protein>
<dbReference type="Pfam" id="PF02146">
    <property type="entry name" value="SIR2"/>
    <property type="match status" value="1"/>
</dbReference>
<dbReference type="InterPro" id="IPR003000">
    <property type="entry name" value="Sirtuin"/>
</dbReference>
<dbReference type="PANTHER" id="PTHR11085">
    <property type="entry name" value="NAD-DEPENDENT PROTEIN DEACYLASE SIRTUIN-5, MITOCHONDRIAL-RELATED"/>
    <property type="match status" value="1"/>
</dbReference>
<evidence type="ECO:0000256" key="1">
    <source>
        <dbReference type="ARBA" id="ARBA00022679"/>
    </source>
</evidence>
<evidence type="ECO:0000313" key="6">
    <source>
        <dbReference type="EMBL" id="CDW89338.1"/>
    </source>
</evidence>
<dbReference type="GO" id="GO:0046872">
    <property type="term" value="F:metal ion binding"/>
    <property type="evidence" value="ECO:0007669"/>
    <property type="project" value="UniProtKB-KW"/>
</dbReference>
<keyword evidence="4" id="KW-1133">Transmembrane helix</keyword>
<keyword evidence="3" id="KW-0479">Metal-binding</keyword>
<evidence type="ECO:0000313" key="7">
    <source>
        <dbReference type="Proteomes" id="UP000039865"/>
    </source>
</evidence>
<feature type="binding site" evidence="3">
    <location>
        <position position="374"/>
    </location>
    <ligand>
        <name>Zn(2+)</name>
        <dbReference type="ChEBI" id="CHEBI:29105"/>
    </ligand>
</feature>
<sequence length="508" mass="58366">MNNTCWAANDKTQHLTKTFRVNYTPTMKAFMFLILVYYAIEFLRCGLFVLFVLLRWDFCHQIYTFTAFNEILVLLLTVGVPVVRFTYPGQLCSGDHPIFSFDANQKEYGYWLKLYLMESSKPEYYEKPLSQMSDDEKNLYYVRLMEQVRETQRKAKETMEKNAIAKVGIEGALKASREVEERYEKFKSDFGVAINKLAVSLKDTVTSQNVEYTHKPVEVTAIKAAEYLKNCKNIMILTGAGLSAASGIPTFRGSNGFWTKSYEGIEDPTEILTLKCFDQNPSIAWQWHYDFIDLMKTCKPNNGHQAIYELQKFSKNYPKKLNTLLVTQNIDNFHTVTIQNNNQAKKIDKTEGTSNFAFTEDVLEVHGNVLYMRCYKNCCNDFYLSPEPPIDPEERRSHVPLCQKCESVMKPHCMFFDESYTEELYRSKTVSEYLNDRLDGLIVIGTALQTSLANQIVQKTLAKLEVPVVEINPEPCVKNGFGVIVKESSLTSLPTIVKQLISLKSKQK</sequence>
<keyword evidence="4" id="KW-0472">Membrane</keyword>
<dbReference type="InParanoid" id="A0A078B6Z8"/>
<dbReference type="GO" id="GO:0005634">
    <property type="term" value="C:nucleus"/>
    <property type="evidence" value="ECO:0007669"/>
    <property type="project" value="TreeGrafter"/>
</dbReference>
<reference evidence="6 7" key="1">
    <citation type="submission" date="2014-06" db="EMBL/GenBank/DDBJ databases">
        <authorList>
            <person name="Swart Estienne"/>
        </authorList>
    </citation>
    <scope>NUCLEOTIDE SEQUENCE [LARGE SCALE GENOMIC DNA]</scope>
    <source>
        <strain evidence="6 7">130c</strain>
    </source>
</reference>
<dbReference type="Gene3D" id="3.30.1600.10">
    <property type="entry name" value="SIR2/SIRT2 'Small Domain"/>
    <property type="match status" value="1"/>
</dbReference>
<dbReference type="Gene3D" id="3.40.50.1220">
    <property type="entry name" value="TPP-binding domain"/>
    <property type="match status" value="1"/>
</dbReference>
<dbReference type="InterPro" id="IPR026590">
    <property type="entry name" value="Ssirtuin_cat_dom"/>
</dbReference>
<feature type="transmembrane region" description="Helical" evidence="4">
    <location>
        <begin position="66"/>
        <end position="87"/>
    </location>
</feature>
<dbReference type="OrthoDB" id="424302at2759"/>
<evidence type="ECO:0000256" key="2">
    <source>
        <dbReference type="ARBA" id="ARBA00023027"/>
    </source>
</evidence>
<feature type="binding site" evidence="3">
    <location>
        <position position="378"/>
    </location>
    <ligand>
        <name>Zn(2+)</name>
        <dbReference type="ChEBI" id="CHEBI:29105"/>
    </ligand>
</feature>
<keyword evidence="7" id="KW-1185">Reference proteome</keyword>
<dbReference type="GO" id="GO:0017136">
    <property type="term" value="F:histone deacetylase activity, NAD-dependent"/>
    <property type="evidence" value="ECO:0007669"/>
    <property type="project" value="TreeGrafter"/>
</dbReference>
<dbReference type="Proteomes" id="UP000039865">
    <property type="component" value="Unassembled WGS sequence"/>
</dbReference>
<feature type="binding site" evidence="3">
    <location>
        <position position="402"/>
    </location>
    <ligand>
        <name>Zn(2+)</name>
        <dbReference type="ChEBI" id="CHEBI:29105"/>
    </ligand>
</feature>
<dbReference type="InterPro" id="IPR050134">
    <property type="entry name" value="NAD-dep_sirtuin_deacylases"/>
</dbReference>
<feature type="active site" description="Proton acceptor" evidence="3">
    <location>
        <position position="366"/>
    </location>
</feature>
<feature type="transmembrane region" description="Helical" evidence="4">
    <location>
        <begin position="29"/>
        <end position="54"/>
    </location>
</feature>
<proteinExistence type="predicted"/>
<dbReference type="PROSITE" id="PS50305">
    <property type="entry name" value="SIRTUIN"/>
    <property type="match status" value="1"/>
</dbReference>
<keyword evidence="4" id="KW-0812">Transmembrane</keyword>
<dbReference type="SUPFAM" id="SSF52467">
    <property type="entry name" value="DHS-like NAD/FAD-binding domain"/>
    <property type="match status" value="1"/>
</dbReference>
<evidence type="ECO:0000259" key="5">
    <source>
        <dbReference type="PROSITE" id="PS50305"/>
    </source>
</evidence>
<gene>
    <name evidence="6" type="primary">Contig6034.g6456</name>
    <name evidence="6" type="ORF">STYLEM_18470</name>
</gene>
<dbReference type="PANTHER" id="PTHR11085:SF10">
    <property type="entry name" value="NAD-DEPENDENT PROTEIN DEACYLASE SIRTUIN-5, MITOCHONDRIAL-RELATED"/>
    <property type="match status" value="1"/>
</dbReference>
<evidence type="ECO:0000256" key="3">
    <source>
        <dbReference type="PROSITE-ProRule" id="PRU00236"/>
    </source>
</evidence>
<accession>A0A078B6Z8</accession>
<keyword evidence="2" id="KW-0520">NAD</keyword>
<dbReference type="InterPro" id="IPR029035">
    <property type="entry name" value="DHS-like_NAD/FAD-binding_dom"/>
</dbReference>
<feature type="domain" description="Deacetylase sirtuin-type" evidence="5">
    <location>
        <begin position="214"/>
        <end position="503"/>
    </location>
</feature>
<evidence type="ECO:0000256" key="4">
    <source>
        <dbReference type="SAM" id="Phobius"/>
    </source>
</evidence>
<feature type="binding site" evidence="3">
    <location>
        <position position="405"/>
    </location>
    <ligand>
        <name>Zn(2+)</name>
        <dbReference type="ChEBI" id="CHEBI:29105"/>
    </ligand>
</feature>
<dbReference type="EMBL" id="CCKQ01017447">
    <property type="protein sequence ID" value="CDW89338.1"/>
    <property type="molecule type" value="Genomic_DNA"/>
</dbReference>
<name>A0A078B6Z8_STYLE</name>
<dbReference type="InterPro" id="IPR026591">
    <property type="entry name" value="Sirtuin_cat_small_dom_sf"/>
</dbReference>
<dbReference type="AlphaFoldDB" id="A0A078B6Z8"/>
<organism evidence="6 7">
    <name type="scientific">Stylonychia lemnae</name>
    <name type="common">Ciliate</name>
    <dbReference type="NCBI Taxonomy" id="5949"/>
    <lineage>
        <taxon>Eukaryota</taxon>
        <taxon>Sar</taxon>
        <taxon>Alveolata</taxon>
        <taxon>Ciliophora</taxon>
        <taxon>Intramacronucleata</taxon>
        <taxon>Spirotrichea</taxon>
        <taxon>Stichotrichia</taxon>
        <taxon>Sporadotrichida</taxon>
        <taxon>Oxytrichidae</taxon>
        <taxon>Stylonychinae</taxon>
        <taxon>Stylonychia</taxon>
    </lineage>
</organism>